<dbReference type="PIRSF" id="PIRSF000166">
    <property type="entry name" value="Coproporphyri_ox"/>
    <property type="match status" value="1"/>
</dbReference>
<sequence>MDAVPETLLRAGDVPSSMRGTFERIIRKAQDKICSSIEAVDGCKFGQDAWTRPGGGGGVTRVLQDGNVWEKAGVGVSIVFGKMPQEAYQAATGTNTSTSAGKDDMVSFFAASISCVMHPRNPHCPTMHFNYRYFETEEWNGSPAQWWFGGGTDITPSYVNEEDMRHFHGVYKRVCDAHDPSYYPRFKQWADDYFLIKHRNERLGLGGIFFDNLRDQPREDLLHFSADALEAVCEAYLPIIEWHKDDPYTETQKEWQQLRRGRYVEYNLIYDRGTTFGLKTGGRTESILMSLPLTCRFEYCHQMAPASPEADLLDACTNPRTWV</sequence>
<keyword evidence="9" id="KW-1185">Reference proteome</keyword>
<dbReference type="Gene3D" id="3.40.1500.10">
    <property type="entry name" value="Coproporphyrinogen III oxidase, aerobic"/>
    <property type="match status" value="1"/>
</dbReference>
<dbReference type="InterPro" id="IPR036406">
    <property type="entry name" value="Coprogen_oxidase_aer_sf"/>
</dbReference>
<dbReference type="InterPro" id="IPR001260">
    <property type="entry name" value="Coprogen_oxidase_aer"/>
</dbReference>
<dbReference type="GO" id="GO:0009570">
    <property type="term" value="C:chloroplast stroma"/>
    <property type="evidence" value="ECO:0007669"/>
    <property type="project" value="TreeGrafter"/>
</dbReference>
<evidence type="ECO:0000256" key="2">
    <source>
        <dbReference type="ARBA" id="ARBA00010644"/>
    </source>
</evidence>
<accession>A0AAW1QSB5</accession>
<keyword evidence="6" id="KW-0627">Porphyrin biosynthesis</keyword>
<organism evidence="8 9">
    <name type="scientific">[Myrmecia] bisecta</name>
    <dbReference type="NCBI Taxonomy" id="41462"/>
    <lineage>
        <taxon>Eukaryota</taxon>
        <taxon>Viridiplantae</taxon>
        <taxon>Chlorophyta</taxon>
        <taxon>core chlorophytes</taxon>
        <taxon>Trebouxiophyceae</taxon>
        <taxon>Trebouxiales</taxon>
        <taxon>Trebouxiaceae</taxon>
        <taxon>Myrmecia</taxon>
    </lineage>
</organism>
<comment type="catalytic activity">
    <reaction evidence="7">
        <text>coproporphyrinogen III + O2 + 2 H(+) = protoporphyrinogen IX + 2 CO2 + 2 H2O</text>
        <dbReference type="Rhea" id="RHEA:18257"/>
        <dbReference type="ChEBI" id="CHEBI:15377"/>
        <dbReference type="ChEBI" id="CHEBI:15378"/>
        <dbReference type="ChEBI" id="CHEBI:15379"/>
        <dbReference type="ChEBI" id="CHEBI:16526"/>
        <dbReference type="ChEBI" id="CHEBI:57307"/>
        <dbReference type="ChEBI" id="CHEBI:57309"/>
        <dbReference type="EC" id="1.3.3.3"/>
    </reaction>
</comment>
<comment type="caution">
    <text evidence="8">The sequence shown here is derived from an EMBL/GenBank/DDBJ whole genome shotgun (WGS) entry which is preliminary data.</text>
</comment>
<dbReference type="EMBL" id="JALJOR010000002">
    <property type="protein sequence ID" value="KAK9824031.1"/>
    <property type="molecule type" value="Genomic_DNA"/>
</dbReference>
<dbReference type="Pfam" id="PF01218">
    <property type="entry name" value="Coprogen_oxidas"/>
    <property type="match status" value="1"/>
</dbReference>
<comment type="subunit">
    <text evidence="3">Homodimer.</text>
</comment>
<name>A0AAW1QSB5_9CHLO</name>
<proteinExistence type="inferred from homology"/>
<evidence type="ECO:0000256" key="7">
    <source>
        <dbReference type="ARBA" id="ARBA00049102"/>
    </source>
</evidence>
<dbReference type="Proteomes" id="UP001489004">
    <property type="component" value="Unassembled WGS sequence"/>
</dbReference>
<dbReference type="SUPFAM" id="SSF102886">
    <property type="entry name" value="Coproporphyrinogen III oxidase"/>
    <property type="match status" value="1"/>
</dbReference>
<comment type="similarity">
    <text evidence="2">Belongs to the aerobic coproporphyrinogen-III oxidase family.</text>
</comment>
<dbReference type="PANTHER" id="PTHR10755">
    <property type="entry name" value="COPROPORPHYRINOGEN III OXIDASE, MITOCHONDRIAL"/>
    <property type="match status" value="1"/>
</dbReference>
<evidence type="ECO:0000313" key="8">
    <source>
        <dbReference type="EMBL" id="KAK9824031.1"/>
    </source>
</evidence>
<dbReference type="PRINTS" id="PR00073">
    <property type="entry name" value="COPRGNOXDASE"/>
</dbReference>
<keyword evidence="5" id="KW-0560">Oxidoreductase</keyword>
<dbReference type="AlphaFoldDB" id="A0AAW1QSB5"/>
<comment type="pathway">
    <text evidence="1">Porphyrin-containing compound metabolism; protoporphyrin-IX biosynthesis; protoporphyrinogen-IX from coproporphyrinogen-III (O2 route): step 1/1.</text>
</comment>
<evidence type="ECO:0000256" key="3">
    <source>
        <dbReference type="ARBA" id="ARBA00011738"/>
    </source>
</evidence>
<dbReference type="NCBIfam" id="NF003727">
    <property type="entry name" value="PRK05330.1"/>
    <property type="match status" value="1"/>
</dbReference>
<gene>
    <name evidence="8" type="ORF">WJX72_007126</name>
</gene>
<evidence type="ECO:0000256" key="6">
    <source>
        <dbReference type="ARBA" id="ARBA00023244"/>
    </source>
</evidence>
<dbReference type="GO" id="GO:0006782">
    <property type="term" value="P:protoporphyrinogen IX biosynthetic process"/>
    <property type="evidence" value="ECO:0007669"/>
    <property type="project" value="TreeGrafter"/>
</dbReference>
<dbReference type="EC" id="1.3.3.3" evidence="4"/>
<dbReference type="GO" id="GO:0004109">
    <property type="term" value="F:coproporphyrinogen oxidase activity"/>
    <property type="evidence" value="ECO:0007669"/>
    <property type="project" value="UniProtKB-EC"/>
</dbReference>
<reference evidence="8 9" key="1">
    <citation type="journal article" date="2024" name="Nat. Commun.">
        <title>Phylogenomics reveals the evolutionary origins of lichenization in chlorophyte algae.</title>
        <authorList>
            <person name="Puginier C."/>
            <person name="Libourel C."/>
            <person name="Otte J."/>
            <person name="Skaloud P."/>
            <person name="Haon M."/>
            <person name="Grisel S."/>
            <person name="Petersen M."/>
            <person name="Berrin J.G."/>
            <person name="Delaux P.M."/>
            <person name="Dal Grande F."/>
            <person name="Keller J."/>
        </authorList>
    </citation>
    <scope>NUCLEOTIDE SEQUENCE [LARGE SCALE GENOMIC DNA]</scope>
    <source>
        <strain evidence="8 9">SAG 2043</strain>
    </source>
</reference>
<evidence type="ECO:0000313" key="9">
    <source>
        <dbReference type="Proteomes" id="UP001489004"/>
    </source>
</evidence>
<evidence type="ECO:0000256" key="1">
    <source>
        <dbReference type="ARBA" id="ARBA00005168"/>
    </source>
</evidence>
<dbReference type="PANTHER" id="PTHR10755:SF0">
    <property type="entry name" value="OXYGEN-DEPENDENT COPROPORPHYRINOGEN-III OXIDASE, MITOCHONDRIAL"/>
    <property type="match status" value="1"/>
</dbReference>
<evidence type="ECO:0000256" key="5">
    <source>
        <dbReference type="ARBA" id="ARBA00023002"/>
    </source>
</evidence>
<protein>
    <recommendedName>
        <fullName evidence="4">coproporphyrinogen oxidase</fullName>
        <ecNumber evidence="4">1.3.3.3</ecNumber>
    </recommendedName>
</protein>
<evidence type="ECO:0000256" key="4">
    <source>
        <dbReference type="ARBA" id="ARBA00012869"/>
    </source>
</evidence>